<dbReference type="PIRSF" id="PIRSF004911">
    <property type="entry name" value="DUF160"/>
    <property type="match status" value="1"/>
</dbReference>
<evidence type="ECO:0000256" key="2">
    <source>
        <dbReference type="ARBA" id="ARBA00001933"/>
    </source>
</evidence>
<name>A0ABT3A4K9_9ALTE</name>
<proteinExistence type="inferred from homology"/>
<comment type="cofactor">
    <cofactor evidence="3">
        <name>[4Fe-4S] cluster</name>
        <dbReference type="ChEBI" id="CHEBI:49883"/>
    </cofactor>
</comment>
<keyword evidence="12" id="KW-0413">Isomerase</keyword>
<evidence type="ECO:0000256" key="11">
    <source>
        <dbReference type="ARBA" id="ARBA00023014"/>
    </source>
</evidence>
<evidence type="ECO:0000256" key="12">
    <source>
        <dbReference type="ARBA" id="ARBA00023235"/>
    </source>
</evidence>
<dbReference type="Pfam" id="PF04055">
    <property type="entry name" value="Radical_SAM"/>
    <property type="match status" value="1"/>
</dbReference>
<protein>
    <recommendedName>
        <fullName evidence="5">L-lysine 2,3-aminomutase</fullName>
    </recommendedName>
    <alternativeName>
        <fullName evidence="13">EF-P post-translational modification enzyme B</fullName>
    </alternativeName>
</protein>
<evidence type="ECO:0000256" key="8">
    <source>
        <dbReference type="ARBA" id="ARBA00022723"/>
    </source>
</evidence>
<gene>
    <name evidence="15" type="primary">epmB</name>
    <name evidence="15" type="ORF">OE749_02555</name>
</gene>
<evidence type="ECO:0000256" key="10">
    <source>
        <dbReference type="ARBA" id="ARBA00023004"/>
    </source>
</evidence>
<dbReference type="SFLD" id="SFLDS00029">
    <property type="entry name" value="Radical_SAM"/>
    <property type="match status" value="1"/>
</dbReference>
<keyword evidence="8" id="KW-0479">Metal-binding</keyword>
<dbReference type="InterPro" id="IPR007197">
    <property type="entry name" value="rSAM"/>
</dbReference>
<keyword evidence="11" id="KW-0411">Iron-sulfur</keyword>
<dbReference type="PANTHER" id="PTHR30538">
    <property type="entry name" value="LYSINE 2,3-AMINOMUTASE-RELATED"/>
    <property type="match status" value="1"/>
</dbReference>
<dbReference type="SFLD" id="SFLDG01070">
    <property type="entry name" value="PLP-dependent"/>
    <property type="match status" value="1"/>
</dbReference>
<evidence type="ECO:0000259" key="14">
    <source>
        <dbReference type="PROSITE" id="PS51918"/>
    </source>
</evidence>
<sequence>MAQIIPKKPLSVEQNWQKELALSFTAPEKLLHYLQLPVEEYRQDIHARKLFPMRVPRDFAARMEKGNPNDPLLRQVFPLKEEFAEPTGYTDDPLLEQNNDQKGLLHKYLSRVLLIVRGGCAVNCRYCFRRHFPYADNSVNKQGWQEALTYIRKDNQINEVIFSGGDPLMAKDDFLAWLSKEVSSIPHIKRLRIHTRLPVVIPSRITTELIDWFSNNGLQNIMVLHINHANEIDSALIDKLLLLKQAGVTLLNQAVLLKGVNDSAESQIALSEALFAAGVLPYYLHVLDKVKGAAHFDVSDQHARDIMREMIKRQPGYLVPKLVREIADQPGKTPLDLQLHP</sequence>
<evidence type="ECO:0000256" key="6">
    <source>
        <dbReference type="ARBA" id="ARBA00022485"/>
    </source>
</evidence>
<dbReference type="PROSITE" id="PS51918">
    <property type="entry name" value="RADICAL_SAM"/>
    <property type="match status" value="1"/>
</dbReference>
<evidence type="ECO:0000313" key="16">
    <source>
        <dbReference type="Proteomes" id="UP001652504"/>
    </source>
</evidence>
<dbReference type="Gene3D" id="3.20.20.70">
    <property type="entry name" value="Aldolase class I"/>
    <property type="match status" value="1"/>
</dbReference>
<evidence type="ECO:0000256" key="4">
    <source>
        <dbReference type="ARBA" id="ARBA00008703"/>
    </source>
</evidence>
<reference evidence="15 16" key="1">
    <citation type="submission" date="2022-10" db="EMBL/GenBank/DDBJ databases">
        <title>Aestuariibacter sp. AA17 isolated from Montipora capitata coral fragment.</title>
        <authorList>
            <person name="Emsley S.A."/>
            <person name="Pfannmuller K.M."/>
            <person name="Loughran R.M."/>
            <person name="Shlafstein M."/>
            <person name="Papke E."/>
            <person name="Saw J.H."/>
            <person name="Ushijima B."/>
            <person name="Videau P."/>
        </authorList>
    </citation>
    <scope>NUCLEOTIDE SEQUENCE [LARGE SCALE GENOMIC DNA]</scope>
    <source>
        <strain evidence="15 16">AA17</strain>
    </source>
</reference>
<evidence type="ECO:0000256" key="3">
    <source>
        <dbReference type="ARBA" id="ARBA00001966"/>
    </source>
</evidence>
<accession>A0ABT3A4K9</accession>
<keyword evidence="10" id="KW-0408">Iron</keyword>
<evidence type="ECO:0000256" key="9">
    <source>
        <dbReference type="ARBA" id="ARBA00022898"/>
    </source>
</evidence>
<keyword evidence="6" id="KW-0004">4Fe-4S</keyword>
<keyword evidence="16" id="KW-1185">Reference proteome</keyword>
<evidence type="ECO:0000256" key="13">
    <source>
        <dbReference type="ARBA" id="ARBA00030756"/>
    </source>
</evidence>
<dbReference type="InterPro" id="IPR003739">
    <property type="entry name" value="Lys_aminomutase/Glu_NH3_mut"/>
</dbReference>
<comment type="catalytic activity">
    <reaction evidence="1">
        <text>L-lysine = D-beta-lysine</text>
        <dbReference type="Rhea" id="RHEA:44148"/>
        <dbReference type="ChEBI" id="CHEBI:32551"/>
        <dbReference type="ChEBI" id="CHEBI:84138"/>
    </reaction>
</comment>
<evidence type="ECO:0000256" key="7">
    <source>
        <dbReference type="ARBA" id="ARBA00022691"/>
    </source>
</evidence>
<evidence type="ECO:0000256" key="1">
    <source>
        <dbReference type="ARBA" id="ARBA00001352"/>
    </source>
</evidence>
<dbReference type="InterPro" id="IPR022462">
    <property type="entry name" value="EpmB"/>
</dbReference>
<dbReference type="SUPFAM" id="SSF102114">
    <property type="entry name" value="Radical SAM enzymes"/>
    <property type="match status" value="1"/>
</dbReference>
<feature type="domain" description="Radical SAM core" evidence="14">
    <location>
        <begin position="106"/>
        <end position="330"/>
    </location>
</feature>
<dbReference type="InterPro" id="IPR013785">
    <property type="entry name" value="Aldolase_TIM"/>
</dbReference>
<comment type="similarity">
    <text evidence="4">Belongs to the radical SAM superfamily. KamA family.</text>
</comment>
<comment type="cofactor">
    <cofactor evidence="2">
        <name>pyridoxal 5'-phosphate</name>
        <dbReference type="ChEBI" id="CHEBI:597326"/>
    </cofactor>
</comment>
<keyword evidence="9" id="KW-0663">Pyridoxal phosphate</keyword>
<comment type="caution">
    <text evidence="15">The sequence shown here is derived from an EMBL/GenBank/DDBJ whole genome shotgun (WGS) entry which is preliminary data.</text>
</comment>
<dbReference type="PANTHER" id="PTHR30538:SF1">
    <property type="entry name" value="L-LYSINE 2,3-AMINOMUTASE"/>
    <property type="match status" value="1"/>
</dbReference>
<dbReference type="NCBIfam" id="TIGR00238">
    <property type="entry name" value="KamA family radical SAM protein"/>
    <property type="match status" value="1"/>
</dbReference>
<evidence type="ECO:0000313" key="15">
    <source>
        <dbReference type="EMBL" id="MCV2883579.1"/>
    </source>
</evidence>
<evidence type="ECO:0000256" key="5">
    <source>
        <dbReference type="ARBA" id="ARBA00022363"/>
    </source>
</evidence>
<dbReference type="EMBL" id="JAOWKX010000001">
    <property type="protein sequence ID" value="MCV2883579.1"/>
    <property type="molecule type" value="Genomic_DNA"/>
</dbReference>
<dbReference type="SFLD" id="SFLDF00314">
    <property type="entry name" value="L-lysine_2_3-aminomutase_(yjeK"/>
    <property type="match status" value="1"/>
</dbReference>
<organism evidence="15 16">
    <name type="scientific">Fluctibacter corallii</name>
    <dbReference type="NCBI Taxonomy" id="2984329"/>
    <lineage>
        <taxon>Bacteria</taxon>
        <taxon>Pseudomonadati</taxon>
        <taxon>Pseudomonadota</taxon>
        <taxon>Gammaproteobacteria</taxon>
        <taxon>Alteromonadales</taxon>
        <taxon>Alteromonadaceae</taxon>
        <taxon>Fluctibacter</taxon>
    </lineage>
</organism>
<keyword evidence="7" id="KW-0949">S-adenosyl-L-methionine</keyword>
<dbReference type="RefSeq" id="WP_263710775.1">
    <property type="nucleotide sequence ID" value="NZ_JAOWKX010000001.1"/>
</dbReference>
<dbReference type="InterPro" id="IPR058240">
    <property type="entry name" value="rSAM_sf"/>
</dbReference>
<dbReference type="NCBIfam" id="TIGR03821">
    <property type="entry name" value="EFP_modif_epmB"/>
    <property type="match status" value="1"/>
</dbReference>
<dbReference type="CDD" id="cd01335">
    <property type="entry name" value="Radical_SAM"/>
    <property type="match status" value="1"/>
</dbReference>
<dbReference type="Proteomes" id="UP001652504">
    <property type="component" value="Unassembled WGS sequence"/>
</dbReference>